<gene>
    <name evidence="6" type="primary">topB_1</name>
    <name evidence="6" type="ORF">ERS852573_00489</name>
</gene>
<evidence type="ECO:0000256" key="2">
    <source>
        <dbReference type="ARBA" id="ARBA00023125"/>
    </source>
</evidence>
<dbReference type="Gene3D" id="2.70.20.10">
    <property type="entry name" value="Topoisomerase I, domain 3"/>
    <property type="match status" value="1"/>
</dbReference>
<evidence type="ECO:0000256" key="3">
    <source>
        <dbReference type="ARBA" id="ARBA00023235"/>
    </source>
</evidence>
<dbReference type="CDD" id="cd01028">
    <property type="entry name" value="TOPRIM_TopoIA"/>
    <property type="match status" value="1"/>
</dbReference>
<protein>
    <submittedName>
        <fullName evidence="6">DNA topoisomerase 3</fullName>
        <ecNumber evidence="6">5.99.1.2</ecNumber>
    </submittedName>
</protein>
<evidence type="ECO:0000256" key="1">
    <source>
        <dbReference type="ARBA" id="ARBA00023029"/>
    </source>
</evidence>
<dbReference type="PANTHER" id="PTHR11390:SF21">
    <property type="entry name" value="DNA TOPOISOMERASE 3-ALPHA"/>
    <property type="match status" value="1"/>
</dbReference>
<proteinExistence type="predicted"/>
<dbReference type="GO" id="GO:0006281">
    <property type="term" value="P:DNA repair"/>
    <property type="evidence" value="ECO:0007669"/>
    <property type="project" value="TreeGrafter"/>
</dbReference>
<sequence>MRIDASRMATQRMLRTIGDKHKKLKKERNDSMILVLAEKPSAMRNFAKALGGDEGSYNGESYRLCALRGHTRGLKFPEQQVPKEKQDEMKAWSLDGLPWDLSEFAWRKGTLPGCKEVLENLKESLKGIDEVAIATDDDPSGEGEVLAWEALNFCRWHGKTTRMYFPDEAPASVQKAFKNRVAIESMEKDGDYVKGHLRERWDFASMQFVRAATVIAREKGYRTVVRQGRLKSVMVQLVGKQLEAYNSYKRKPFYEARFKDANNNTFARKVDDPADIRFEKKEDVDLSALHASDVVEDSRVAKHTAPGKLLDLAGLSAILAKEGFKPESILATYQKMYEAQVVSYPRTEDKEITPEQFSELLPLAPKIAKAIGVDAGLLTHTQPRKTHVREGGAHGANRPGINVPSSLEELKKYGKEAMAIYEILARNYLAMLCEDYEYELVKGHVADFPEYIGETRIPIPGKIGFKAVFDSAAQESDEEESECKDFGPEAEPYVHEGANQRPQKPTMKWLNKKLEKYNVGTGATRTSTLAEISKAGQDASLLSESKGVLKLTKCGEVSYALQEGCRIADPLVTEELFKTMDAVGKFETNPESVLSQVADMVQHDMQTMQGNAHKLDSMDLGGAAKKPVVGKCPRCGLDVHLNPKTVRCSSIKYGKDEKGNWIIKDAGCGFQFYRSIAHKTLTEPQIKKLLEDGITGTINGFKKTGGGTFSAKVTLDKQEPSLGFSFDGVTSRKGSAKRKR</sequence>
<dbReference type="Gene3D" id="1.10.460.10">
    <property type="entry name" value="Topoisomerase I, domain 2"/>
    <property type="match status" value="1"/>
</dbReference>
<dbReference type="GO" id="GO:0003917">
    <property type="term" value="F:DNA topoisomerase type I (single strand cut, ATP-independent) activity"/>
    <property type="evidence" value="ECO:0007669"/>
    <property type="project" value="InterPro"/>
</dbReference>
<organism evidence="6 7">
    <name type="scientific">Dorea longicatena</name>
    <dbReference type="NCBI Taxonomy" id="88431"/>
    <lineage>
        <taxon>Bacteria</taxon>
        <taxon>Bacillati</taxon>
        <taxon>Bacillota</taxon>
        <taxon>Clostridia</taxon>
        <taxon>Lachnospirales</taxon>
        <taxon>Lachnospiraceae</taxon>
        <taxon>Dorea</taxon>
    </lineage>
</organism>
<feature type="domain" description="Topo IA-type catalytic" evidence="5">
    <location>
        <begin position="177"/>
        <end position="605"/>
    </location>
</feature>
<accession>A0A173RIK6</accession>
<keyword evidence="1" id="KW-0799">Topoisomerase</keyword>
<dbReference type="Pfam" id="PF01751">
    <property type="entry name" value="Toprim"/>
    <property type="match status" value="1"/>
</dbReference>
<keyword evidence="3 6" id="KW-0413">Isomerase</keyword>
<dbReference type="AlphaFoldDB" id="A0A173RIK6"/>
<dbReference type="InterPro" id="IPR000380">
    <property type="entry name" value="Topo_IA"/>
</dbReference>
<dbReference type="PANTHER" id="PTHR11390">
    <property type="entry name" value="PROKARYOTIC DNA TOPOISOMERASE"/>
    <property type="match status" value="1"/>
</dbReference>
<dbReference type="GO" id="GO:0043597">
    <property type="term" value="C:cytoplasmic replication fork"/>
    <property type="evidence" value="ECO:0007669"/>
    <property type="project" value="TreeGrafter"/>
</dbReference>
<dbReference type="PRINTS" id="PR00417">
    <property type="entry name" value="PRTPISMRASEI"/>
</dbReference>
<dbReference type="Gene3D" id="3.40.50.140">
    <property type="match status" value="1"/>
</dbReference>
<dbReference type="Pfam" id="PF01131">
    <property type="entry name" value="Topoisom_bac"/>
    <property type="match status" value="1"/>
</dbReference>
<dbReference type="Gene3D" id="1.10.290.10">
    <property type="entry name" value="Topoisomerase I, domain 4"/>
    <property type="match status" value="1"/>
</dbReference>
<dbReference type="InterPro" id="IPR006171">
    <property type="entry name" value="TOPRIM_dom"/>
</dbReference>
<evidence type="ECO:0000313" key="7">
    <source>
        <dbReference type="Proteomes" id="UP000095597"/>
    </source>
</evidence>
<dbReference type="OrthoDB" id="9803554at2"/>
<dbReference type="GO" id="GO:0003677">
    <property type="term" value="F:DNA binding"/>
    <property type="evidence" value="ECO:0007669"/>
    <property type="project" value="UniProtKB-KW"/>
</dbReference>
<dbReference type="GO" id="GO:0006310">
    <property type="term" value="P:DNA recombination"/>
    <property type="evidence" value="ECO:0007669"/>
    <property type="project" value="TreeGrafter"/>
</dbReference>
<feature type="domain" description="Toprim" evidence="4">
    <location>
        <begin position="32"/>
        <end position="169"/>
    </location>
</feature>
<dbReference type="SUPFAM" id="SSF56712">
    <property type="entry name" value="Prokaryotic type I DNA topoisomerase"/>
    <property type="match status" value="1"/>
</dbReference>
<evidence type="ECO:0000259" key="5">
    <source>
        <dbReference type="PROSITE" id="PS52039"/>
    </source>
</evidence>
<dbReference type="InterPro" id="IPR003602">
    <property type="entry name" value="Topo_IA_DNA-bd_dom"/>
</dbReference>
<reference evidence="6 7" key="1">
    <citation type="submission" date="2015-09" db="EMBL/GenBank/DDBJ databases">
        <authorList>
            <consortium name="Pathogen Informatics"/>
        </authorList>
    </citation>
    <scope>NUCLEOTIDE SEQUENCE [LARGE SCALE GENOMIC DNA]</scope>
    <source>
        <strain evidence="6 7">2789STDY5834961</strain>
    </source>
</reference>
<keyword evidence="2" id="KW-0238">DNA-binding</keyword>
<dbReference type="GO" id="GO:0006265">
    <property type="term" value="P:DNA topological change"/>
    <property type="evidence" value="ECO:0007669"/>
    <property type="project" value="InterPro"/>
</dbReference>
<dbReference type="Proteomes" id="UP000095597">
    <property type="component" value="Unassembled WGS sequence"/>
</dbReference>
<dbReference type="PROSITE" id="PS52039">
    <property type="entry name" value="TOPO_IA_2"/>
    <property type="match status" value="1"/>
</dbReference>
<dbReference type="PROSITE" id="PS50880">
    <property type="entry name" value="TOPRIM"/>
    <property type="match status" value="1"/>
</dbReference>
<name>A0A173RIK6_9FIRM</name>
<dbReference type="InterPro" id="IPR025589">
    <property type="entry name" value="Toprim_C_rpt"/>
</dbReference>
<dbReference type="Pfam" id="PF13342">
    <property type="entry name" value="Toprim_Crpt"/>
    <property type="match status" value="1"/>
</dbReference>
<dbReference type="InterPro" id="IPR013826">
    <property type="entry name" value="Topo_IA_cen_sub3"/>
</dbReference>
<dbReference type="InterPro" id="IPR023405">
    <property type="entry name" value="Topo_IA_core_domain"/>
</dbReference>
<dbReference type="InterPro" id="IPR013497">
    <property type="entry name" value="Topo_IA_cen"/>
</dbReference>
<dbReference type="InterPro" id="IPR013825">
    <property type="entry name" value="Topo_IA_cen_sub2"/>
</dbReference>
<dbReference type="SMART" id="SM00493">
    <property type="entry name" value="TOPRIM"/>
    <property type="match status" value="1"/>
</dbReference>
<dbReference type="EC" id="5.99.1.2" evidence="6"/>
<dbReference type="RefSeq" id="WP_081028202.1">
    <property type="nucleotide sequence ID" value="NZ_CYXO01000002.1"/>
</dbReference>
<dbReference type="InterPro" id="IPR013824">
    <property type="entry name" value="Topo_IA_cen_sub1"/>
</dbReference>
<evidence type="ECO:0000313" key="6">
    <source>
        <dbReference type="EMBL" id="CUM77617.1"/>
    </source>
</evidence>
<dbReference type="EMBL" id="CYXO01000002">
    <property type="protein sequence ID" value="CUM77617.1"/>
    <property type="molecule type" value="Genomic_DNA"/>
</dbReference>
<evidence type="ECO:0000259" key="4">
    <source>
        <dbReference type="PROSITE" id="PS50880"/>
    </source>
</evidence>
<dbReference type="SMART" id="SM00437">
    <property type="entry name" value="TOP1Ac"/>
    <property type="match status" value="1"/>
</dbReference>